<feature type="transmembrane region" description="Helical" evidence="1">
    <location>
        <begin position="89"/>
        <end position="109"/>
    </location>
</feature>
<dbReference type="GeneID" id="14402897"/>
<feature type="transmembrane region" description="Helical" evidence="1">
    <location>
        <begin position="35"/>
        <end position="55"/>
    </location>
</feature>
<sequence>MSDSDWWFFDLAIVIAVTGFVTFGLFTSISGSIRVVLGLPLLLFLPGYALISVLYPDAPESEYQTFDDESQGTSRSVLNNTGLRAIERFVLSIVASIAIVPAVALGSTITPWGISILPILAGTAFVTITLSLVGIVQRYRCPPERRFTPTLTGTSLLFSNASDSFGRSDPSARPYNVMFLVALLVLAATAGFAVASPPSHDSYTEFYLDTDEVAETEVVDGDVEAPYEDTLAAGESQSVTAYIANEEQEERSYTTVVALQEVSYDNESVTVHEQDTLTSESATVSHGETHEQTLEFEPTMTGDDLRLMLYLYEDDAPDDPSEDSAYRTIELPVTVS</sequence>
<keyword evidence="4" id="KW-1185">Reference proteome</keyword>
<dbReference type="EMBL" id="CP003929">
    <property type="protein sequence ID" value="AGB39586.1"/>
    <property type="molecule type" value="Genomic_DNA"/>
</dbReference>
<evidence type="ECO:0000313" key="4">
    <source>
        <dbReference type="Proteomes" id="UP000010878"/>
    </source>
</evidence>
<dbReference type="eggNOG" id="arCOG02884">
    <property type="taxonomic scope" value="Archaea"/>
</dbReference>
<feature type="transmembrane region" description="Helical" evidence="1">
    <location>
        <begin position="177"/>
        <end position="195"/>
    </location>
</feature>
<dbReference type="Pfam" id="PF07760">
    <property type="entry name" value="DUF1616"/>
    <property type="match status" value="1"/>
</dbReference>
<reference evidence="3 4" key="1">
    <citation type="submission" date="2012-11" db="EMBL/GenBank/DDBJ databases">
        <title>FINISHED of Natronococcus occultus SP4, DSM 3396.</title>
        <authorList>
            <consortium name="DOE Joint Genome Institute"/>
            <person name="Eisen J."/>
            <person name="Huntemann M."/>
            <person name="Wei C.-L."/>
            <person name="Han J."/>
            <person name="Detter J.C."/>
            <person name="Han C."/>
            <person name="Tapia R."/>
            <person name="Chen A."/>
            <person name="Kyrpides N."/>
            <person name="Mavromatis K."/>
            <person name="Markowitz V."/>
            <person name="Szeto E."/>
            <person name="Ivanova N."/>
            <person name="Mikhailova N."/>
            <person name="Ovchinnikova G."/>
            <person name="Pagani I."/>
            <person name="Pati A."/>
            <person name="Goodwin L."/>
            <person name="Nordberg H.P."/>
            <person name="Cantor M.N."/>
            <person name="Hua S.X."/>
            <person name="Woyke T."/>
            <person name="Eisen J."/>
            <person name="Klenk H.-P."/>
            <person name="Klenk H.-P."/>
        </authorList>
    </citation>
    <scope>NUCLEOTIDE SEQUENCE [LARGE SCALE GENOMIC DNA]</scope>
    <source>
        <strain evidence="3 4">SP4</strain>
    </source>
</reference>
<dbReference type="InterPro" id="IPR011674">
    <property type="entry name" value="DUF1616"/>
</dbReference>
<protein>
    <submittedName>
        <fullName evidence="3">Putative membrane protein</fullName>
    </submittedName>
</protein>
<dbReference type="OrthoDB" id="82282at2157"/>
<dbReference type="AlphaFoldDB" id="L0K3I8"/>
<gene>
    <name evidence="3" type="ORF">Natoc_3886</name>
</gene>
<keyword evidence="1" id="KW-0472">Membrane</keyword>
<proteinExistence type="predicted"/>
<dbReference type="RefSeq" id="WP_015323020.1">
    <property type="nucleotide sequence ID" value="NC_019974.1"/>
</dbReference>
<dbReference type="HOGENOM" id="CLU_047794_1_0_2"/>
<evidence type="ECO:0000313" key="3">
    <source>
        <dbReference type="EMBL" id="AGB39586.1"/>
    </source>
</evidence>
<feature type="transmembrane region" description="Helical" evidence="1">
    <location>
        <begin position="7"/>
        <end position="29"/>
    </location>
</feature>
<evidence type="ECO:0000259" key="2">
    <source>
        <dbReference type="Pfam" id="PF07760"/>
    </source>
</evidence>
<dbReference type="KEGG" id="nou:Natoc_3886"/>
<dbReference type="STRING" id="694430.Natoc_3886"/>
<keyword evidence="1" id="KW-0812">Transmembrane</keyword>
<name>L0K3I8_9EURY</name>
<feature type="domain" description="DUF1616" evidence="2">
    <location>
        <begin position="13"/>
        <end position="334"/>
    </location>
</feature>
<dbReference type="Proteomes" id="UP000010878">
    <property type="component" value="Chromosome"/>
</dbReference>
<feature type="transmembrane region" description="Helical" evidence="1">
    <location>
        <begin position="115"/>
        <end position="136"/>
    </location>
</feature>
<accession>L0K3I8</accession>
<organism evidence="3 4">
    <name type="scientific">Natronococcus occultus SP4</name>
    <dbReference type="NCBI Taxonomy" id="694430"/>
    <lineage>
        <taxon>Archaea</taxon>
        <taxon>Methanobacteriati</taxon>
        <taxon>Methanobacteriota</taxon>
        <taxon>Stenosarchaea group</taxon>
        <taxon>Halobacteria</taxon>
        <taxon>Halobacteriales</taxon>
        <taxon>Natrialbaceae</taxon>
        <taxon>Natronococcus</taxon>
    </lineage>
</organism>
<keyword evidence="1" id="KW-1133">Transmembrane helix</keyword>
<evidence type="ECO:0000256" key="1">
    <source>
        <dbReference type="SAM" id="Phobius"/>
    </source>
</evidence>